<dbReference type="AlphaFoldDB" id="A0A8T0X6Y7"/>
<feature type="region of interest" description="Disordered" evidence="1">
    <location>
        <begin position="32"/>
        <end position="101"/>
    </location>
</feature>
<feature type="chain" id="PRO_5035910664" evidence="2">
    <location>
        <begin position="26"/>
        <end position="101"/>
    </location>
</feature>
<evidence type="ECO:0000313" key="3">
    <source>
        <dbReference type="EMBL" id="KAG2654687.1"/>
    </source>
</evidence>
<proteinExistence type="predicted"/>
<keyword evidence="4" id="KW-1185">Reference proteome</keyword>
<keyword evidence="2" id="KW-0732">Signal</keyword>
<protein>
    <submittedName>
        <fullName evidence="3">Uncharacterized protein</fullName>
    </submittedName>
</protein>
<sequence>MRTSLPLAVSAVFLLLLLTTMEAEAIRLDAESRAAVSEHQQNVNKPGDNLAPKDAPVKSSVGESETKRSIAGQEQVRATAHKLPEFHEDYYGASVHEPRHH</sequence>
<dbReference type="OrthoDB" id="759753at2759"/>
<accession>A0A8T0X6Y7</accession>
<dbReference type="Proteomes" id="UP000823388">
    <property type="component" value="Chromosome 1N"/>
</dbReference>
<evidence type="ECO:0000313" key="4">
    <source>
        <dbReference type="Proteomes" id="UP000823388"/>
    </source>
</evidence>
<name>A0A8T0X6Y7_PANVG</name>
<dbReference type="EMBL" id="CM029038">
    <property type="protein sequence ID" value="KAG2654687.1"/>
    <property type="molecule type" value="Genomic_DNA"/>
</dbReference>
<organism evidence="3 4">
    <name type="scientific">Panicum virgatum</name>
    <name type="common">Blackwell switchgrass</name>
    <dbReference type="NCBI Taxonomy" id="38727"/>
    <lineage>
        <taxon>Eukaryota</taxon>
        <taxon>Viridiplantae</taxon>
        <taxon>Streptophyta</taxon>
        <taxon>Embryophyta</taxon>
        <taxon>Tracheophyta</taxon>
        <taxon>Spermatophyta</taxon>
        <taxon>Magnoliopsida</taxon>
        <taxon>Liliopsida</taxon>
        <taxon>Poales</taxon>
        <taxon>Poaceae</taxon>
        <taxon>PACMAD clade</taxon>
        <taxon>Panicoideae</taxon>
        <taxon>Panicodae</taxon>
        <taxon>Paniceae</taxon>
        <taxon>Panicinae</taxon>
        <taxon>Panicum</taxon>
        <taxon>Panicum sect. Hiantes</taxon>
    </lineage>
</organism>
<gene>
    <name evidence="3" type="ORF">PVAP13_1NG504100</name>
</gene>
<feature type="signal peptide" evidence="2">
    <location>
        <begin position="1"/>
        <end position="25"/>
    </location>
</feature>
<comment type="caution">
    <text evidence="3">The sequence shown here is derived from an EMBL/GenBank/DDBJ whole genome shotgun (WGS) entry which is preliminary data.</text>
</comment>
<reference evidence="3 4" key="1">
    <citation type="submission" date="2020-05" db="EMBL/GenBank/DDBJ databases">
        <title>WGS assembly of Panicum virgatum.</title>
        <authorList>
            <person name="Lovell J.T."/>
            <person name="Jenkins J."/>
            <person name="Shu S."/>
            <person name="Juenger T.E."/>
            <person name="Schmutz J."/>
        </authorList>
    </citation>
    <scope>NUCLEOTIDE SEQUENCE [LARGE SCALE GENOMIC DNA]</scope>
    <source>
        <strain evidence="4">cv. AP13</strain>
    </source>
</reference>
<evidence type="ECO:0000256" key="1">
    <source>
        <dbReference type="SAM" id="MobiDB-lite"/>
    </source>
</evidence>
<evidence type="ECO:0000256" key="2">
    <source>
        <dbReference type="SAM" id="SignalP"/>
    </source>
</evidence>